<dbReference type="AlphaFoldDB" id="A0A1H0ARZ7"/>
<feature type="domain" description="Peptidase C45 hydrolase" evidence="1">
    <location>
        <begin position="102"/>
        <end position="307"/>
    </location>
</feature>
<dbReference type="RefSeq" id="WP_093856503.1">
    <property type="nucleotide sequence ID" value="NZ_BJVZ01000016.1"/>
</dbReference>
<keyword evidence="3" id="KW-1185">Reference proteome</keyword>
<dbReference type="STRING" id="237069.SAMN05216498_2047"/>
<dbReference type="EMBL" id="FNIG01000004">
    <property type="protein sequence ID" value="SDN36155.1"/>
    <property type="molecule type" value="Genomic_DNA"/>
</dbReference>
<dbReference type="InterPro" id="IPR047801">
    <property type="entry name" value="Peptidase_C45"/>
</dbReference>
<dbReference type="Gene3D" id="3.60.60.10">
    <property type="entry name" value="Penicillin V Acylase, Chain A"/>
    <property type="match status" value="1"/>
</dbReference>
<reference evidence="2 3" key="1">
    <citation type="submission" date="2016-10" db="EMBL/GenBank/DDBJ databases">
        <authorList>
            <person name="de Groot N.N."/>
        </authorList>
    </citation>
    <scope>NUCLEOTIDE SEQUENCE [LARGE SCALE GENOMIC DNA]</scope>
    <source>
        <strain evidence="2 3">CGMCC 1.3442</strain>
    </source>
</reference>
<dbReference type="InterPro" id="IPR047794">
    <property type="entry name" value="C45_proenzyme-like"/>
</dbReference>
<dbReference type="InterPro" id="IPR005079">
    <property type="entry name" value="Peptidase_C45_hydrolase"/>
</dbReference>
<sequence length="326" mass="37346">MKPIEFLDVSGDYYENGKILGQYFCSSKDFQKMLEEFNAIDPLNQDPGEIKQVLNQYCPQLLDELKGIKDGMGITEEEALKYFAGYDTPKLEMGCTSFMTEEYYVRNYDFSPAIYDGVFIVQELDNSWITGNSQLILGRLDGMNHHGLVVGLHFVNNEPYTKGFLCSTIVRIVLEACQNVEEAIETLEKLPHAASYNYSLLDRSGNFAVFEATPDGHQVRRGESYLTCVNMFETDTMDSYNREFTKTSTDRLKALADYDEATPPEELHQLFSNPESPLFYTYYEEFFGTLHTVTYLPKHNQIRLTATGKTHDIRMKECGFEVTNKS</sequence>
<dbReference type="InterPro" id="IPR029055">
    <property type="entry name" value="Ntn_hydrolases_N"/>
</dbReference>
<dbReference type="OrthoDB" id="8617387at2"/>
<accession>A0A1H0ARZ7</accession>
<proteinExistence type="predicted"/>
<gene>
    <name evidence="2" type="ORF">SAMN05216498_2047</name>
</gene>
<organism evidence="2 3">
    <name type="scientific">Tenuibacillus multivorans</name>
    <dbReference type="NCBI Taxonomy" id="237069"/>
    <lineage>
        <taxon>Bacteria</taxon>
        <taxon>Bacillati</taxon>
        <taxon>Bacillota</taxon>
        <taxon>Bacilli</taxon>
        <taxon>Bacillales</taxon>
        <taxon>Bacillaceae</taxon>
        <taxon>Tenuibacillus</taxon>
    </lineage>
</organism>
<dbReference type="NCBIfam" id="NF040521">
    <property type="entry name" value="C45_proenzyme"/>
    <property type="match status" value="1"/>
</dbReference>
<dbReference type="GO" id="GO:0016787">
    <property type="term" value="F:hydrolase activity"/>
    <property type="evidence" value="ECO:0007669"/>
    <property type="project" value="UniProtKB-KW"/>
</dbReference>
<evidence type="ECO:0000313" key="2">
    <source>
        <dbReference type="EMBL" id="SDN36155.1"/>
    </source>
</evidence>
<name>A0A1H0ARZ7_9BACI</name>
<keyword evidence="2" id="KW-0378">Hydrolase</keyword>
<evidence type="ECO:0000259" key="1">
    <source>
        <dbReference type="Pfam" id="PF03417"/>
    </source>
</evidence>
<dbReference type="SUPFAM" id="SSF56235">
    <property type="entry name" value="N-terminal nucleophile aminohydrolases (Ntn hydrolases)"/>
    <property type="match status" value="1"/>
</dbReference>
<dbReference type="CDD" id="cd01935">
    <property type="entry name" value="Ntn_CGH_like"/>
    <property type="match status" value="1"/>
</dbReference>
<protein>
    <submittedName>
        <fullName evidence="2">Predicted choloylglycine hydrolase</fullName>
    </submittedName>
</protein>
<evidence type="ECO:0000313" key="3">
    <source>
        <dbReference type="Proteomes" id="UP000199334"/>
    </source>
</evidence>
<dbReference type="Proteomes" id="UP000199334">
    <property type="component" value="Unassembled WGS sequence"/>
</dbReference>
<dbReference type="Pfam" id="PF03417">
    <property type="entry name" value="AAT"/>
    <property type="match status" value="1"/>
</dbReference>
<dbReference type="PANTHER" id="PTHR34180">
    <property type="entry name" value="PEPTIDASE C45"/>
    <property type="match status" value="1"/>
</dbReference>
<dbReference type="PANTHER" id="PTHR34180:SF1">
    <property type="entry name" value="BETA-ALANYL-DOPAMINE_CARCININE HYDROLASE"/>
    <property type="match status" value="1"/>
</dbReference>